<sequence length="70" mass="7608">MHFRQLYKSPLNPDSADCSIACGRAPSGKEAAERDGGEGKDKIFGIKNRLKNIIENMSGIMIGAIIETIE</sequence>
<proteinExistence type="predicted"/>
<dbReference type="EMBL" id="QSKO01000001">
    <property type="protein sequence ID" value="RHE78608.1"/>
    <property type="molecule type" value="Genomic_DNA"/>
</dbReference>
<evidence type="ECO:0000313" key="2">
    <source>
        <dbReference type="Proteomes" id="UP000283928"/>
    </source>
</evidence>
<reference evidence="1 2" key="1">
    <citation type="submission" date="2018-08" db="EMBL/GenBank/DDBJ databases">
        <title>A genome reference for cultivated species of the human gut microbiota.</title>
        <authorList>
            <person name="Zou Y."/>
            <person name="Xue W."/>
            <person name="Luo G."/>
        </authorList>
    </citation>
    <scope>NUCLEOTIDE SEQUENCE [LARGE SCALE GENOMIC DNA]</scope>
    <source>
        <strain evidence="1 2">AM27-32LB</strain>
    </source>
</reference>
<evidence type="ECO:0000313" key="1">
    <source>
        <dbReference type="EMBL" id="RHE78608.1"/>
    </source>
</evidence>
<protein>
    <submittedName>
        <fullName evidence="1">Uncharacterized protein</fullName>
    </submittedName>
</protein>
<gene>
    <name evidence="1" type="ORF">DW723_01260</name>
</gene>
<accession>A0A414KNF5</accession>
<dbReference type="Proteomes" id="UP000283928">
    <property type="component" value="Unassembled WGS sequence"/>
</dbReference>
<name>A0A414KNF5_9FIRM</name>
<organism evidence="1 2">
    <name type="scientific">Blautia obeum</name>
    <dbReference type="NCBI Taxonomy" id="40520"/>
    <lineage>
        <taxon>Bacteria</taxon>
        <taxon>Bacillati</taxon>
        <taxon>Bacillota</taxon>
        <taxon>Clostridia</taxon>
        <taxon>Lachnospirales</taxon>
        <taxon>Lachnospiraceae</taxon>
        <taxon>Blautia</taxon>
    </lineage>
</organism>
<dbReference type="AlphaFoldDB" id="A0A414KNF5"/>
<comment type="caution">
    <text evidence="1">The sequence shown here is derived from an EMBL/GenBank/DDBJ whole genome shotgun (WGS) entry which is preliminary data.</text>
</comment>